<dbReference type="InterPro" id="IPR018161">
    <property type="entry name" value="Wnt_CS"/>
</dbReference>
<name>A0A060XNL5_ONCMY</name>
<dbReference type="GO" id="GO:0005615">
    <property type="term" value="C:extracellular space"/>
    <property type="evidence" value="ECO:0007669"/>
    <property type="project" value="TreeGrafter"/>
</dbReference>
<dbReference type="Pfam" id="PF00110">
    <property type="entry name" value="wnt"/>
    <property type="match status" value="1"/>
</dbReference>
<organism evidence="11 12">
    <name type="scientific">Oncorhynchus mykiss</name>
    <name type="common">Rainbow trout</name>
    <name type="synonym">Salmo gairdneri</name>
    <dbReference type="NCBI Taxonomy" id="8022"/>
    <lineage>
        <taxon>Eukaryota</taxon>
        <taxon>Metazoa</taxon>
        <taxon>Chordata</taxon>
        <taxon>Craniata</taxon>
        <taxon>Vertebrata</taxon>
        <taxon>Euteleostomi</taxon>
        <taxon>Actinopterygii</taxon>
        <taxon>Neopterygii</taxon>
        <taxon>Teleostei</taxon>
        <taxon>Protacanthopterygii</taxon>
        <taxon>Salmoniformes</taxon>
        <taxon>Salmonidae</taxon>
        <taxon>Salmoninae</taxon>
        <taxon>Oncorhynchus</taxon>
    </lineage>
</organism>
<evidence type="ECO:0000256" key="8">
    <source>
        <dbReference type="ARBA" id="ARBA00023288"/>
    </source>
</evidence>
<dbReference type="PROSITE" id="PS00246">
    <property type="entry name" value="WNT1"/>
    <property type="match status" value="1"/>
</dbReference>
<dbReference type="InterPro" id="IPR005817">
    <property type="entry name" value="Wnt"/>
</dbReference>
<keyword evidence="5" id="KW-0272">Extracellular matrix</keyword>
<keyword evidence="10" id="KW-0732">Signal</keyword>
<keyword evidence="7" id="KW-1015">Disulfide bond</keyword>
<protein>
    <recommendedName>
        <fullName evidence="9">Protein Wnt</fullName>
    </recommendedName>
</protein>
<evidence type="ECO:0000256" key="10">
    <source>
        <dbReference type="SAM" id="SignalP"/>
    </source>
</evidence>
<feature type="signal peptide" evidence="10">
    <location>
        <begin position="1"/>
        <end position="29"/>
    </location>
</feature>
<reference evidence="11" key="2">
    <citation type="submission" date="2014-03" db="EMBL/GenBank/DDBJ databases">
        <authorList>
            <person name="Genoscope - CEA"/>
        </authorList>
    </citation>
    <scope>NUCLEOTIDE SEQUENCE</scope>
</reference>
<comment type="similarity">
    <text evidence="2 9">Belongs to the Wnt family.</text>
</comment>
<keyword evidence="8" id="KW-0449">Lipoprotein</keyword>
<dbReference type="GO" id="GO:0005125">
    <property type="term" value="F:cytokine activity"/>
    <property type="evidence" value="ECO:0007669"/>
    <property type="project" value="TreeGrafter"/>
</dbReference>
<reference evidence="11" key="1">
    <citation type="journal article" date="2014" name="Nat. Commun.">
        <title>The rainbow trout genome provides novel insights into evolution after whole-genome duplication in vertebrates.</title>
        <authorList>
            <person name="Berthelot C."/>
            <person name="Brunet F."/>
            <person name="Chalopin D."/>
            <person name="Juanchich A."/>
            <person name="Bernard M."/>
            <person name="Noel B."/>
            <person name="Bento P."/>
            <person name="Da Silva C."/>
            <person name="Labadie K."/>
            <person name="Alberti A."/>
            <person name="Aury J.M."/>
            <person name="Louis A."/>
            <person name="Dehais P."/>
            <person name="Bardou P."/>
            <person name="Montfort J."/>
            <person name="Klopp C."/>
            <person name="Cabau C."/>
            <person name="Gaspin C."/>
            <person name="Thorgaard G.H."/>
            <person name="Boussaha M."/>
            <person name="Quillet E."/>
            <person name="Guyomard R."/>
            <person name="Galiana D."/>
            <person name="Bobe J."/>
            <person name="Volff J.N."/>
            <person name="Genet C."/>
            <person name="Wincker P."/>
            <person name="Jaillon O."/>
            <person name="Roest Crollius H."/>
            <person name="Guiguen Y."/>
        </authorList>
    </citation>
    <scope>NUCLEOTIDE SEQUENCE [LARGE SCALE GENOMIC DNA]</scope>
</reference>
<gene>
    <name evidence="11" type="ORF">GSONMT00002011001</name>
</gene>
<evidence type="ECO:0000256" key="5">
    <source>
        <dbReference type="ARBA" id="ARBA00022530"/>
    </source>
</evidence>
<dbReference type="GO" id="GO:0030182">
    <property type="term" value="P:neuron differentiation"/>
    <property type="evidence" value="ECO:0007669"/>
    <property type="project" value="TreeGrafter"/>
</dbReference>
<dbReference type="GO" id="GO:0005109">
    <property type="term" value="F:frizzled binding"/>
    <property type="evidence" value="ECO:0007669"/>
    <property type="project" value="TreeGrafter"/>
</dbReference>
<sequence>MERRSGCGVHQICFLFLLLFSLYPVCCRASWMWLGITSVGVPEKLGCANLPLTHKQKDLCKRKPHLLPSIKDGARIGIAECQTQFEHERWNCSTAKELSVFGYELTSGKDRRFKYSYLSCLSCRVQYVSRRALNPRQSFSVVIYSTVRQCIPLSSGGKSTQLSYLSKSIIDTLIESYSSKSESHPVKYYLSKSQMGEEAVAKTMATDCRCHGVSGSCAVKTCWRTMASFERVGNFLKERYEGSVQVLDRSKRKVRRKEKDQRRVPIGKEELIFLNKSPNYCLEDRRWGVAGTRGRRCNRTSAGPDGCNLLCCGRGYNTHVVRHVERCECKFVWCCYVRCQKCESMNDMHTCK</sequence>
<dbReference type="FunFam" id="3.30.2460.20:FF:000001">
    <property type="entry name" value="Wnt homolog"/>
    <property type="match status" value="1"/>
</dbReference>
<evidence type="ECO:0000313" key="12">
    <source>
        <dbReference type="Proteomes" id="UP000193380"/>
    </source>
</evidence>
<evidence type="ECO:0000256" key="6">
    <source>
        <dbReference type="ARBA" id="ARBA00022687"/>
    </source>
</evidence>
<dbReference type="AlphaFoldDB" id="A0A060XNL5"/>
<keyword evidence="3 9" id="KW-0217">Developmental protein</keyword>
<evidence type="ECO:0000256" key="7">
    <source>
        <dbReference type="ARBA" id="ARBA00023157"/>
    </source>
</evidence>
<dbReference type="GO" id="GO:0060070">
    <property type="term" value="P:canonical Wnt signaling pathway"/>
    <property type="evidence" value="ECO:0007669"/>
    <property type="project" value="TreeGrafter"/>
</dbReference>
<keyword evidence="4" id="KW-0964">Secreted</keyword>
<dbReference type="PRINTS" id="PR01895">
    <property type="entry name" value="WNT16PROTEIN"/>
</dbReference>
<dbReference type="Gene3D" id="3.30.2460.20">
    <property type="match status" value="1"/>
</dbReference>
<evidence type="ECO:0000256" key="2">
    <source>
        <dbReference type="ARBA" id="ARBA00005683"/>
    </source>
</evidence>
<proteinExistence type="inferred from homology"/>
<dbReference type="EMBL" id="FR905383">
    <property type="protein sequence ID" value="CDQ78879.1"/>
    <property type="molecule type" value="Genomic_DNA"/>
</dbReference>
<dbReference type="SMART" id="SM00097">
    <property type="entry name" value="WNT1"/>
    <property type="match status" value="1"/>
</dbReference>
<dbReference type="InterPro" id="IPR043158">
    <property type="entry name" value="Wnt_C"/>
</dbReference>
<feature type="chain" id="PRO_5001595336" description="Protein Wnt" evidence="10">
    <location>
        <begin position="30"/>
        <end position="352"/>
    </location>
</feature>
<evidence type="ECO:0000256" key="9">
    <source>
        <dbReference type="RuleBase" id="RU003500"/>
    </source>
</evidence>
<accession>A0A060XNL5</accession>
<dbReference type="PANTHER" id="PTHR12027">
    <property type="entry name" value="WNT RELATED"/>
    <property type="match status" value="1"/>
</dbReference>
<evidence type="ECO:0000256" key="3">
    <source>
        <dbReference type="ARBA" id="ARBA00022473"/>
    </source>
</evidence>
<dbReference type="STRING" id="8022.A0A060XNL5"/>
<dbReference type="PaxDb" id="8022-A0A060XNL5"/>
<dbReference type="InterPro" id="IPR013304">
    <property type="entry name" value="Wnt16"/>
</dbReference>
<dbReference type="GO" id="GO:0045165">
    <property type="term" value="P:cell fate commitment"/>
    <property type="evidence" value="ECO:0007669"/>
    <property type="project" value="TreeGrafter"/>
</dbReference>
<keyword evidence="6 9" id="KW-0879">Wnt signaling pathway</keyword>
<comment type="subcellular location">
    <subcellularLocation>
        <location evidence="1 9">Secreted</location>
        <location evidence="1 9">Extracellular space</location>
        <location evidence="1 9">Extracellular matrix</location>
    </subcellularLocation>
</comment>
<dbReference type="PANTHER" id="PTHR12027:SF70">
    <property type="entry name" value="PROTEIN WNT-16"/>
    <property type="match status" value="1"/>
</dbReference>
<dbReference type="Proteomes" id="UP000193380">
    <property type="component" value="Unassembled WGS sequence"/>
</dbReference>
<dbReference type="PRINTS" id="PR01349">
    <property type="entry name" value="WNTPROTEIN"/>
</dbReference>
<comment type="function">
    <text evidence="9">Ligand for members of the frizzled family of seven transmembrane receptors.</text>
</comment>
<evidence type="ECO:0000256" key="1">
    <source>
        <dbReference type="ARBA" id="ARBA00004498"/>
    </source>
</evidence>
<evidence type="ECO:0000256" key="4">
    <source>
        <dbReference type="ARBA" id="ARBA00022525"/>
    </source>
</evidence>
<evidence type="ECO:0000313" key="11">
    <source>
        <dbReference type="EMBL" id="CDQ78879.1"/>
    </source>
</evidence>
<dbReference type="GO" id="GO:0048513">
    <property type="term" value="P:animal organ development"/>
    <property type="evidence" value="ECO:0007669"/>
    <property type="project" value="UniProtKB-ARBA"/>
</dbReference>